<evidence type="ECO:0000313" key="2">
    <source>
        <dbReference type="EMBL" id="PWA75589.1"/>
    </source>
</evidence>
<dbReference type="Pfam" id="PF00646">
    <property type="entry name" value="F-box"/>
    <property type="match status" value="1"/>
</dbReference>
<dbReference type="SMART" id="SM00256">
    <property type="entry name" value="FBOX"/>
    <property type="match status" value="1"/>
</dbReference>
<dbReference type="Proteomes" id="UP000245207">
    <property type="component" value="Unassembled WGS sequence"/>
</dbReference>
<dbReference type="InterPro" id="IPR036047">
    <property type="entry name" value="F-box-like_dom_sf"/>
</dbReference>
<accession>A0A2U1NQ02</accession>
<keyword evidence="3" id="KW-1185">Reference proteome</keyword>
<protein>
    <submittedName>
        <fullName evidence="2">F-box domain-containing protein</fullName>
    </submittedName>
</protein>
<dbReference type="EMBL" id="PKPP01002387">
    <property type="protein sequence ID" value="PWA75589.1"/>
    <property type="molecule type" value="Genomic_DNA"/>
</dbReference>
<proteinExistence type="predicted"/>
<dbReference type="OrthoDB" id="1751495at2759"/>
<dbReference type="InterPro" id="IPR001810">
    <property type="entry name" value="F-box_dom"/>
</dbReference>
<sequence length="106" mass="12248">MVDVLIPDCILHDILARLPTKSLLRFKCVSKHCNRLILDPYFIKLRARRMILLPVSPFHVLDDGNFPLDYESKLMFKLLFPFGNPKDKDIKCLGTVNRIVILVVKA</sequence>
<comment type="caution">
    <text evidence="2">The sequence shown here is derived from an EMBL/GenBank/DDBJ whole genome shotgun (WGS) entry which is preliminary data.</text>
</comment>
<dbReference type="PANTHER" id="PTHR31672">
    <property type="entry name" value="BNACNNG10540D PROTEIN"/>
    <property type="match status" value="1"/>
</dbReference>
<evidence type="ECO:0000259" key="1">
    <source>
        <dbReference type="PROSITE" id="PS50181"/>
    </source>
</evidence>
<dbReference type="PROSITE" id="PS50181">
    <property type="entry name" value="FBOX"/>
    <property type="match status" value="1"/>
</dbReference>
<dbReference type="PANTHER" id="PTHR31672:SF13">
    <property type="entry name" value="F-BOX PROTEIN CPR30-LIKE"/>
    <property type="match status" value="1"/>
</dbReference>
<organism evidence="2 3">
    <name type="scientific">Artemisia annua</name>
    <name type="common">Sweet wormwood</name>
    <dbReference type="NCBI Taxonomy" id="35608"/>
    <lineage>
        <taxon>Eukaryota</taxon>
        <taxon>Viridiplantae</taxon>
        <taxon>Streptophyta</taxon>
        <taxon>Embryophyta</taxon>
        <taxon>Tracheophyta</taxon>
        <taxon>Spermatophyta</taxon>
        <taxon>Magnoliopsida</taxon>
        <taxon>eudicotyledons</taxon>
        <taxon>Gunneridae</taxon>
        <taxon>Pentapetalae</taxon>
        <taxon>asterids</taxon>
        <taxon>campanulids</taxon>
        <taxon>Asterales</taxon>
        <taxon>Asteraceae</taxon>
        <taxon>Asteroideae</taxon>
        <taxon>Anthemideae</taxon>
        <taxon>Artemisiinae</taxon>
        <taxon>Artemisia</taxon>
    </lineage>
</organism>
<dbReference type="AlphaFoldDB" id="A0A2U1NQ02"/>
<evidence type="ECO:0000313" key="3">
    <source>
        <dbReference type="Proteomes" id="UP000245207"/>
    </source>
</evidence>
<name>A0A2U1NQ02_ARTAN</name>
<dbReference type="SUPFAM" id="SSF81383">
    <property type="entry name" value="F-box domain"/>
    <property type="match status" value="1"/>
</dbReference>
<feature type="domain" description="F-box" evidence="1">
    <location>
        <begin position="1"/>
        <end position="45"/>
    </location>
</feature>
<dbReference type="InterPro" id="IPR050796">
    <property type="entry name" value="SCF_F-box_component"/>
</dbReference>
<reference evidence="2 3" key="1">
    <citation type="journal article" date="2018" name="Mol. Plant">
        <title>The genome of Artemisia annua provides insight into the evolution of Asteraceae family and artemisinin biosynthesis.</title>
        <authorList>
            <person name="Shen Q."/>
            <person name="Zhang L."/>
            <person name="Liao Z."/>
            <person name="Wang S."/>
            <person name="Yan T."/>
            <person name="Shi P."/>
            <person name="Liu M."/>
            <person name="Fu X."/>
            <person name="Pan Q."/>
            <person name="Wang Y."/>
            <person name="Lv Z."/>
            <person name="Lu X."/>
            <person name="Zhang F."/>
            <person name="Jiang W."/>
            <person name="Ma Y."/>
            <person name="Chen M."/>
            <person name="Hao X."/>
            <person name="Li L."/>
            <person name="Tang Y."/>
            <person name="Lv G."/>
            <person name="Zhou Y."/>
            <person name="Sun X."/>
            <person name="Brodelius P.E."/>
            <person name="Rose J.K.C."/>
            <person name="Tang K."/>
        </authorList>
    </citation>
    <scope>NUCLEOTIDE SEQUENCE [LARGE SCALE GENOMIC DNA]</scope>
    <source>
        <strain evidence="3">cv. Huhao1</strain>
        <tissue evidence="2">Leaf</tissue>
    </source>
</reference>
<dbReference type="Gene3D" id="1.20.1280.50">
    <property type="match status" value="1"/>
</dbReference>
<gene>
    <name evidence="2" type="ORF">CTI12_AA225830</name>
</gene>